<protein>
    <submittedName>
        <fullName evidence="1">Uncharacterized protein</fullName>
    </submittedName>
</protein>
<gene>
    <name evidence="1" type="ORF">TM448A03648_0009</name>
</gene>
<dbReference type="EMBL" id="MT144430">
    <property type="protein sequence ID" value="QJA53549.1"/>
    <property type="molecule type" value="Genomic_DNA"/>
</dbReference>
<name>A0A6H2A1D9_9ZZZZ</name>
<accession>A0A6H2A1D9</accession>
<evidence type="ECO:0000313" key="1">
    <source>
        <dbReference type="EMBL" id="QJA53549.1"/>
    </source>
</evidence>
<reference evidence="1" key="1">
    <citation type="submission" date="2020-03" db="EMBL/GenBank/DDBJ databases">
        <title>The deep terrestrial virosphere.</title>
        <authorList>
            <person name="Holmfeldt K."/>
            <person name="Nilsson E."/>
            <person name="Simone D."/>
            <person name="Lopez-Fernandez M."/>
            <person name="Wu X."/>
            <person name="de Brujin I."/>
            <person name="Lundin D."/>
            <person name="Andersson A."/>
            <person name="Bertilsson S."/>
            <person name="Dopson M."/>
        </authorList>
    </citation>
    <scope>NUCLEOTIDE SEQUENCE</scope>
    <source>
        <strain evidence="1">TM448A03648</strain>
    </source>
</reference>
<dbReference type="AlphaFoldDB" id="A0A6H2A1D9"/>
<organism evidence="1">
    <name type="scientific">viral metagenome</name>
    <dbReference type="NCBI Taxonomy" id="1070528"/>
    <lineage>
        <taxon>unclassified sequences</taxon>
        <taxon>metagenomes</taxon>
        <taxon>organismal metagenomes</taxon>
    </lineage>
</organism>
<sequence length="63" mass="7253">MSDQLKCPLTGIKTNYDYYRFDCLREKCAWWVPHWAQKGEGECAVKSAAVAGKEALMERKRGK</sequence>
<proteinExistence type="predicted"/>